<keyword evidence="2" id="KW-1003">Cell membrane</keyword>
<feature type="transmembrane region" description="Helical" evidence="6">
    <location>
        <begin position="752"/>
        <end position="774"/>
    </location>
</feature>
<feature type="transmembrane region" description="Helical" evidence="6">
    <location>
        <begin position="329"/>
        <end position="352"/>
    </location>
</feature>
<evidence type="ECO:0000256" key="5">
    <source>
        <dbReference type="ARBA" id="ARBA00023136"/>
    </source>
</evidence>
<gene>
    <name evidence="9" type="ORF">ACFQ4C_28920</name>
</gene>
<dbReference type="Pfam" id="PF12704">
    <property type="entry name" value="MacB_PCD"/>
    <property type="match status" value="1"/>
</dbReference>
<feature type="transmembrane region" description="Helical" evidence="6">
    <location>
        <begin position="279"/>
        <end position="300"/>
    </location>
</feature>
<dbReference type="InterPro" id="IPR003838">
    <property type="entry name" value="ABC3_permease_C"/>
</dbReference>
<feature type="domain" description="ABC3 transporter permease C-terminal" evidence="7">
    <location>
        <begin position="284"/>
        <end position="399"/>
    </location>
</feature>
<reference evidence="10" key="1">
    <citation type="journal article" date="2019" name="Int. J. Syst. Evol. Microbiol.">
        <title>The Global Catalogue of Microorganisms (GCM) 10K type strain sequencing project: providing services to taxonomists for standard genome sequencing and annotation.</title>
        <authorList>
            <consortium name="The Broad Institute Genomics Platform"/>
            <consortium name="The Broad Institute Genome Sequencing Center for Infectious Disease"/>
            <person name="Wu L."/>
            <person name="Ma J."/>
        </authorList>
    </citation>
    <scope>NUCLEOTIDE SEQUENCE [LARGE SCALE GENOMIC DNA]</scope>
    <source>
        <strain evidence="10">CCUG 55608</strain>
    </source>
</reference>
<evidence type="ECO:0000256" key="3">
    <source>
        <dbReference type="ARBA" id="ARBA00022692"/>
    </source>
</evidence>
<evidence type="ECO:0000256" key="2">
    <source>
        <dbReference type="ARBA" id="ARBA00022475"/>
    </source>
</evidence>
<evidence type="ECO:0000259" key="8">
    <source>
        <dbReference type="Pfam" id="PF12704"/>
    </source>
</evidence>
<keyword evidence="4 6" id="KW-1133">Transmembrane helix</keyword>
<organism evidence="9 10">
    <name type="scientific">Larkinella insperata</name>
    <dbReference type="NCBI Taxonomy" id="332158"/>
    <lineage>
        <taxon>Bacteria</taxon>
        <taxon>Pseudomonadati</taxon>
        <taxon>Bacteroidota</taxon>
        <taxon>Cytophagia</taxon>
        <taxon>Cytophagales</taxon>
        <taxon>Spirosomataceae</taxon>
        <taxon>Larkinella</taxon>
    </lineage>
</organism>
<feature type="transmembrane region" description="Helical" evidence="6">
    <location>
        <begin position="704"/>
        <end position="732"/>
    </location>
</feature>
<feature type="transmembrane region" description="Helical" evidence="6">
    <location>
        <begin position="21"/>
        <end position="42"/>
    </location>
</feature>
<protein>
    <submittedName>
        <fullName evidence="9">FtsX-like permease family protein</fullName>
    </submittedName>
</protein>
<evidence type="ECO:0000313" key="9">
    <source>
        <dbReference type="EMBL" id="MFD1145188.1"/>
    </source>
</evidence>
<dbReference type="Proteomes" id="UP001597116">
    <property type="component" value="Unassembled WGS sequence"/>
</dbReference>
<proteinExistence type="predicted"/>
<dbReference type="RefSeq" id="WP_265994245.1">
    <property type="nucleotide sequence ID" value="NZ_CP110973.1"/>
</dbReference>
<evidence type="ECO:0000259" key="7">
    <source>
        <dbReference type="Pfam" id="PF02687"/>
    </source>
</evidence>
<feature type="transmembrane region" description="Helical" evidence="6">
    <location>
        <begin position="372"/>
        <end position="396"/>
    </location>
</feature>
<dbReference type="Pfam" id="PF02687">
    <property type="entry name" value="FtsX"/>
    <property type="match status" value="2"/>
</dbReference>
<evidence type="ECO:0000313" key="10">
    <source>
        <dbReference type="Proteomes" id="UP001597116"/>
    </source>
</evidence>
<name>A0ABW3QL84_9BACT</name>
<keyword evidence="5 6" id="KW-0472">Membrane</keyword>
<comment type="subcellular location">
    <subcellularLocation>
        <location evidence="1">Cell membrane</location>
        <topology evidence="1">Multi-pass membrane protein</topology>
    </subcellularLocation>
</comment>
<dbReference type="PANTHER" id="PTHR30572">
    <property type="entry name" value="MEMBRANE COMPONENT OF TRANSPORTER-RELATED"/>
    <property type="match status" value="1"/>
</dbReference>
<evidence type="ECO:0000256" key="1">
    <source>
        <dbReference type="ARBA" id="ARBA00004651"/>
    </source>
</evidence>
<comment type="caution">
    <text evidence="9">The sequence shown here is derived from an EMBL/GenBank/DDBJ whole genome shotgun (WGS) entry which is preliminary data.</text>
</comment>
<feature type="domain" description="ABC3 transporter permease C-terminal" evidence="7">
    <location>
        <begin position="672"/>
        <end position="784"/>
    </location>
</feature>
<keyword evidence="10" id="KW-1185">Reference proteome</keyword>
<feature type="domain" description="MacB-like periplasmic core" evidence="8">
    <location>
        <begin position="20"/>
        <end position="242"/>
    </location>
</feature>
<dbReference type="EMBL" id="JBHTLP010000024">
    <property type="protein sequence ID" value="MFD1145188.1"/>
    <property type="molecule type" value="Genomic_DNA"/>
</dbReference>
<dbReference type="InterPro" id="IPR025857">
    <property type="entry name" value="MacB_PCD"/>
</dbReference>
<keyword evidence="3 6" id="KW-0812">Transmembrane</keyword>
<dbReference type="PANTHER" id="PTHR30572:SF18">
    <property type="entry name" value="ABC-TYPE MACROLIDE FAMILY EXPORT SYSTEM PERMEASE COMPONENT 2"/>
    <property type="match status" value="1"/>
</dbReference>
<dbReference type="InterPro" id="IPR050250">
    <property type="entry name" value="Macrolide_Exporter_MacB"/>
</dbReference>
<evidence type="ECO:0000256" key="4">
    <source>
        <dbReference type="ARBA" id="ARBA00022989"/>
    </source>
</evidence>
<feature type="transmembrane region" description="Helical" evidence="6">
    <location>
        <begin position="668"/>
        <end position="692"/>
    </location>
</feature>
<accession>A0ABW3QL84</accession>
<sequence length="791" mass="88494">MFFNYLKIAFRQLRANRLFSFLNILGLTVGLAVSTFIALYVWHEFHYDRHHPFADRTYRILSVSNYGGQDVSFPGMHESVGTAIKRQIPEVEEVVRMTDGLGDVVLQADANHRFKEENIGFADAPLLAVMGVRLLQGDARTALREPGRIVLTRQLAEKYFGRQNPLGKTLLFDKHHPLMVSGVVDELPTQSVIGFNALVSLSSMPTLGPRYRHSYQYAGFLTTYLVLRPGANVNQVVKNLQQVKSGLKFTDQSAKYVLEGLPSLHLDSRIAQQGARQSLYILLTVALLILVLAVINYVSLTTARATKRAREVGVRKAVGGQRNELIGQFFTESFLTTTLAFVLSLLVLQGLFPWANRALNLYMDNRVLWQGPYWALIGFLWLGCSLLAGSYPALLLSRFRPQEVLKGTLSSGRNGSKVRRVFTTVQFSASIGLLICSIVLYAQMRFLRTKNLGINRAQVVAVHIDGEMARQFPALRDEVRQWARPENVAVSNTALFTDDVTTYFLSTAQTKKQLMVNTLLVDRSFLGMMGIRWKYPPVDWETGSVTNELTVYNETVMKEAGIQGNPLRQATPFKEFRTDGVVADFHIHSLRGAVSPMMLTITSDTNRTLVDNGGYLLVRFNPQTDVSQSLGALRAIYDRHQPVAPFDYYFLDDAYNALYEKEQRLMRLFNGFTGLTLLVACLGLLGLITFSVEARTKEIGIRKVLGASVASIVTLLSTDFLKLVLISMLLASPVAWYAMDKWLQDFEYKVTIAWWMFALAGGFAVVLAALTVSLQSIKAALMNPAKSLKTE</sequence>
<evidence type="ECO:0000256" key="6">
    <source>
        <dbReference type="SAM" id="Phobius"/>
    </source>
</evidence>
<feature type="transmembrane region" description="Helical" evidence="6">
    <location>
        <begin position="421"/>
        <end position="442"/>
    </location>
</feature>